<dbReference type="SUPFAM" id="SSF54427">
    <property type="entry name" value="NTF2-like"/>
    <property type="match status" value="1"/>
</dbReference>
<keyword evidence="3" id="KW-1185">Reference proteome</keyword>
<protein>
    <submittedName>
        <fullName evidence="2">Preprotein translocase subunit SecA</fullName>
    </submittedName>
</protein>
<dbReference type="InterPro" id="IPR048469">
    <property type="entry name" value="YchJ-like_M"/>
</dbReference>
<evidence type="ECO:0000259" key="1">
    <source>
        <dbReference type="Pfam" id="PF17775"/>
    </source>
</evidence>
<evidence type="ECO:0000313" key="3">
    <source>
        <dbReference type="Proteomes" id="UP000069241"/>
    </source>
</evidence>
<gene>
    <name evidence="2" type="ORF">AXF13_02630</name>
</gene>
<dbReference type="Pfam" id="PF02810">
    <property type="entry name" value="SEC-C"/>
    <property type="match status" value="2"/>
</dbReference>
<dbReference type="Pfam" id="PF17775">
    <property type="entry name" value="YchJ_M-like"/>
    <property type="match status" value="1"/>
</dbReference>
<dbReference type="PANTHER" id="PTHR33747:SF1">
    <property type="entry name" value="ADENYLATE CYCLASE-ASSOCIATED CAP C-TERMINAL DOMAIN-CONTAINING PROTEIN"/>
    <property type="match status" value="1"/>
</dbReference>
<evidence type="ECO:0000313" key="2">
    <source>
        <dbReference type="EMBL" id="AMD89094.1"/>
    </source>
</evidence>
<organism evidence="2 3">
    <name type="scientific">Desulfovibrio fairfieldensis</name>
    <dbReference type="NCBI Taxonomy" id="44742"/>
    <lineage>
        <taxon>Bacteria</taxon>
        <taxon>Pseudomonadati</taxon>
        <taxon>Thermodesulfobacteriota</taxon>
        <taxon>Desulfovibrionia</taxon>
        <taxon>Desulfovibrionales</taxon>
        <taxon>Desulfovibrionaceae</taxon>
        <taxon>Desulfovibrio</taxon>
    </lineage>
</organism>
<dbReference type="PANTHER" id="PTHR33747">
    <property type="entry name" value="UPF0225 PROTEIN SCO1677"/>
    <property type="match status" value="1"/>
</dbReference>
<dbReference type="InterPro" id="IPR004027">
    <property type="entry name" value="SEC_C_motif"/>
</dbReference>
<accession>A0A0X8JHV5</accession>
<dbReference type="STRING" id="44742.AXF13_02630"/>
<proteinExistence type="predicted"/>
<dbReference type="Proteomes" id="UP000069241">
    <property type="component" value="Chromosome"/>
</dbReference>
<dbReference type="Gene3D" id="3.10.450.50">
    <property type="match status" value="1"/>
</dbReference>
<reference evidence="3" key="1">
    <citation type="submission" date="2016-02" db="EMBL/GenBank/DDBJ databases">
        <authorList>
            <person name="Holder M.E."/>
            <person name="Ajami N.J."/>
            <person name="Petrosino J.F."/>
        </authorList>
    </citation>
    <scope>NUCLEOTIDE SEQUENCE [LARGE SCALE GENOMIC DNA]</scope>
    <source>
        <strain evidence="3">CCUG 45958</strain>
    </source>
</reference>
<dbReference type="InterPro" id="IPR032710">
    <property type="entry name" value="NTF2-like_dom_sf"/>
</dbReference>
<dbReference type="KEGG" id="dfi:AXF13_02630"/>
<dbReference type="SUPFAM" id="SSF103642">
    <property type="entry name" value="Sec-C motif"/>
    <property type="match status" value="1"/>
</dbReference>
<name>A0A0X8JHV5_9BACT</name>
<dbReference type="AlphaFoldDB" id="A0A0X8JHV5"/>
<dbReference type="EMBL" id="CP014229">
    <property type="protein sequence ID" value="AMD89094.1"/>
    <property type="molecule type" value="Genomic_DNA"/>
</dbReference>
<feature type="domain" description="YchJ-like middle NTF2-like" evidence="1">
    <location>
        <begin position="29"/>
        <end position="132"/>
    </location>
</feature>
<dbReference type="RefSeq" id="WP_008686170.1">
    <property type="nucleotide sequence ID" value="NZ_CP014229.1"/>
</dbReference>
<sequence length="170" mass="18950">MSQLCPCGSGLSLAECCGPCLDGAAWPSSAEALMRSRYSAYALGRYDWLVESTHPDFREGLSAEKLAEQGKDVRWLRLEMGRCEDDAPVGENGELYDIVEFRAFYELDGIPRQLGEKSFFRRKDDKIYYVDGVALRPTAYRRPDPKVGRNDPCPCGSGKKYKKCCGAAAE</sequence>